<dbReference type="PROSITE" id="PS51782">
    <property type="entry name" value="LYSM"/>
    <property type="match status" value="1"/>
</dbReference>
<organism evidence="3">
    <name type="scientific">Thermoanaerobaculum aquaticum</name>
    <dbReference type="NCBI Taxonomy" id="1312852"/>
    <lineage>
        <taxon>Bacteria</taxon>
        <taxon>Pseudomonadati</taxon>
        <taxon>Acidobacteriota</taxon>
        <taxon>Thermoanaerobaculia</taxon>
        <taxon>Thermoanaerobaculales</taxon>
        <taxon>Thermoanaerobaculaceae</taxon>
        <taxon>Thermoanaerobaculum</taxon>
    </lineage>
</organism>
<dbReference type="InterPro" id="IPR052196">
    <property type="entry name" value="Bact_Kbp"/>
</dbReference>
<feature type="compositionally biased region" description="Pro residues" evidence="1">
    <location>
        <begin position="132"/>
        <end position="141"/>
    </location>
</feature>
<dbReference type="InterPro" id="IPR018392">
    <property type="entry name" value="LysM"/>
</dbReference>
<comment type="caution">
    <text evidence="3">The sequence shown here is derived from an EMBL/GenBank/DDBJ whole genome shotgun (WGS) entry which is preliminary data.</text>
</comment>
<dbReference type="CDD" id="cd00118">
    <property type="entry name" value="LysM"/>
    <property type="match status" value="1"/>
</dbReference>
<dbReference type="PANTHER" id="PTHR34700">
    <property type="entry name" value="POTASSIUM BINDING PROTEIN KBP"/>
    <property type="match status" value="1"/>
</dbReference>
<feature type="domain" description="LysM" evidence="2">
    <location>
        <begin position="59"/>
        <end position="107"/>
    </location>
</feature>
<dbReference type="Gene3D" id="3.10.350.10">
    <property type="entry name" value="LysM domain"/>
    <property type="match status" value="1"/>
</dbReference>
<dbReference type="EMBL" id="DSMR01000353">
    <property type="protein sequence ID" value="HET47466.1"/>
    <property type="molecule type" value="Genomic_DNA"/>
</dbReference>
<dbReference type="SMART" id="SM00257">
    <property type="entry name" value="LysM"/>
    <property type="match status" value="1"/>
</dbReference>
<gene>
    <name evidence="3" type="ORF">ENQ31_04825</name>
</gene>
<reference evidence="3" key="1">
    <citation type="journal article" date="2020" name="mSystems">
        <title>Genome- and Community-Level Interaction Insights into Carbon Utilization and Element Cycling Functions of Hydrothermarchaeota in Hydrothermal Sediment.</title>
        <authorList>
            <person name="Zhou Z."/>
            <person name="Liu Y."/>
            <person name="Xu W."/>
            <person name="Pan J."/>
            <person name="Luo Z.H."/>
            <person name="Li M."/>
        </authorList>
    </citation>
    <scope>NUCLEOTIDE SEQUENCE [LARGE SCALE GENOMIC DNA]</scope>
    <source>
        <strain evidence="3">SpSt-299</strain>
    </source>
</reference>
<dbReference type="SUPFAM" id="SSF54106">
    <property type="entry name" value="LysM domain"/>
    <property type="match status" value="1"/>
</dbReference>
<evidence type="ECO:0000256" key="1">
    <source>
        <dbReference type="SAM" id="MobiDB-lite"/>
    </source>
</evidence>
<dbReference type="PANTHER" id="PTHR34700:SF4">
    <property type="entry name" value="PHAGE-LIKE ELEMENT PBSX PROTEIN XKDP"/>
    <property type="match status" value="1"/>
</dbReference>
<evidence type="ECO:0000259" key="2">
    <source>
        <dbReference type="PROSITE" id="PS51782"/>
    </source>
</evidence>
<evidence type="ECO:0000313" key="3">
    <source>
        <dbReference type="EMBL" id="HET47466.1"/>
    </source>
</evidence>
<feature type="region of interest" description="Disordered" evidence="1">
    <location>
        <begin position="113"/>
        <end position="143"/>
    </location>
</feature>
<name>A0A7C2NBD9_9BACT</name>
<protein>
    <submittedName>
        <fullName evidence="3">LysM domain-containing protein</fullName>
    </submittedName>
</protein>
<dbReference type="AlphaFoldDB" id="A0A7C2NBD9"/>
<proteinExistence type="predicted"/>
<dbReference type="Pfam" id="PF01476">
    <property type="entry name" value="LysM"/>
    <property type="match status" value="1"/>
</dbReference>
<dbReference type="InterPro" id="IPR036779">
    <property type="entry name" value="LysM_dom_sf"/>
</dbReference>
<sequence length="379" mass="40880">MREEKPVMGRITVWALIVLLFSGYLMAQEQSGPPPRPLHKVGDHWTPYEPPQEFPPDAQVYIIQPGDTLWALAQKFLGNPYLWPQLWEQNQYIRDAHWIYPGDPLVVGVKAAEAPAPEAPPPPPAAEAQPSPAAPPSPITLPPAAGEAAEELVPLGSEDDIHCFVYVDTEGEELPLTIASAERIGYQARFATGDIVFINGGEAEGVKAGDEFFVVMPDRVIKHPTTGAKLGRVVRYLGHLRVICTQEHSATAEIMASCDPIPLGAKLKPFEAIPIPMAPKTAAATRCDAPSGKARGFIVYSKDNVESLGQDHLVVVDLGEADEVQPGTFLTIYRENPVPGLPRIVLGQGAALTAGPHWATVKLLATDGPVHVGDRVEVQ</sequence>
<accession>A0A7C2NBD9</accession>